<evidence type="ECO:0000259" key="2">
    <source>
        <dbReference type="Pfam" id="PF26133"/>
    </source>
</evidence>
<protein>
    <submittedName>
        <fullName evidence="4">Uncharacterized protein LOC104768114</fullName>
    </submittedName>
</protein>
<dbReference type="RefSeq" id="XP_010490347.1">
    <property type="nucleotide sequence ID" value="XM_010492045.1"/>
</dbReference>
<evidence type="ECO:0000256" key="1">
    <source>
        <dbReference type="SAM" id="MobiDB-lite"/>
    </source>
</evidence>
<reference evidence="3" key="1">
    <citation type="journal article" date="2014" name="Nat. Commun.">
        <title>The emerging biofuel crop Camelina sativa retains a highly undifferentiated hexaploid genome structure.</title>
        <authorList>
            <person name="Kagale S."/>
            <person name="Koh C."/>
            <person name="Nixon J."/>
            <person name="Bollina V."/>
            <person name="Clarke W.E."/>
            <person name="Tuteja R."/>
            <person name="Spillane C."/>
            <person name="Robinson S.J."/>
            <person name="Links M.G."/>
            <person name="Clarke C."/>
            <person name="Higgins E.E."/>
            <person name="Huebert T."/>
            <person name="Sharpe A.G."/>
            <person name="Parkin I.A."/>
        </authorList>
    </citation>
    <scope>NUCLEOTIDE SEQUENCE [LARGE SCALE GENOMIC DNA]</scope>
    <source>
        <strain evidence="3">cv. DH55</strain>
    </source>
</reference>
<keyword evidence="3" id="KW-1185">Reference proteome</keyword>
<evidence type="ECO:0000313" key="4">
    <source>
        <dbReference type="RefSeq" id="XP_010490347.1"/>
    </source>
</evidence>
<proteinExistence type="predicted"/>
<dbReference type="Pfam" id="PF02992">
    <property type="entry name" value="Transposase_21"/>
    <property type="match status" value="1"/>
</dbReference>
<feature type="domain" description="DUF8039" evidence="2">
    <location>
        <begin position="559"/>
        <end position="640"/>
    </location>
</feature>
<name>A0ABM0XSF7_CAMSA</name>
<reference evidence="4" key="2">
    <citation type="submission" date="2025-08" db="UniProtKB">
        <authorList>
            <consortium name="RefSeq"/>
        </authorList>
    </citation>
    <scope>IDENTIFICATION</scope>
    <source>
        <tissue evidence="4">Leaf</tissue>
    </source>
</reference>
<dbReference type="InterPro" id="IPR004242">
    <property type="entry name" value="Transposase_21"/>
</dbReference>
<gene>
    <name evidence="4" type="primary">LOC104768114</name>
</gene>
<dbReference type="PANTHER" id="PTHR10775:SF183">
    <property type="entry name" value="TRANSPOSON, EN_SPM-LIKE, TRANSPOSASE-ASSOCIATED DOMAIN PROTEIN-RELATED"/>
    <property type="match status" value="1"/>
</dbReference>
<dbReference type="GeneID" id="104768114"/>
<feature type="compositionally biased region" description="Polar residues" evidence="1">
    <location>
        <begin position="505"/>
        <end position="528"/>
    </location>
</feature>
<dbReference type="Pfam" id="PF26133">
    <property type="entry name" value="DUF8039"/>
    <property type="match status" value="1"/>
</dbReference>
<organism evidence="3 4">
    <name type="scientific">Camelina sativa</name>
    <name type="common">False flax</name>
    <name type="synonym">Myagrum sativum</name>
    <dbReference type="NCBI Taxonomy" id="90675"/>
    <lineage>
        <taxon>Eukaryota</taxon>
        <taxon>Viridiplantae</taxon>
        <taxon>Streptophyta</taxon>
        <taxon>Embryophyta</taxon>
        <taxon>Tracheophyta</taxon>
        <taxon>Spermatophyta</taxon>
        <taxon>Magnoliopsida</taxon>
        <taxon>eudicotyledons</taxon>
        <taxon>Gunneridae</taxon>
        <taxon>Pentapetalae</taxon>
        <taxon>rosids</taxon>
        <taxon>malvids</taxon>
        <taxon>Brassicales</taxon>
        <taxon>Brassicaceae</taxon>
        <taxon>Camelineae</taxon>
        <taxon>Camelina</taxon>
    </lineage>
</organism>
<dbReference type="Proteomes" id="UP000694864">
    <property type="component" value="Chromosome 19"/>
</dbReference>
<feature type="region of interest" description="Disordered" evidence="1">
    <location>
        <begin position="505"/>
        <end position="560"/>
    </location>
</feature>
<sequence>MDCRNIDRHSASVVVDHLVTRGMDEAYKWRSDWYHHGELKSGVEGDNKVSQLNDEIYGLYQAAEFMDDDFVRNAELGEIAECEDKKEDEFLAKLADVVTPLYPSCVNHSKLSAIVSLFRLKTQNGWSDKSFKDLLETLPETLPEDNVLHTSLYEVKKFLKSFDMGYQKIHACVNDCCLFRKKYKKLDNCPKCKASRWKTNMVNGEVKKGVPQKVLRYFPIIPRLKRMYRSEEMAKDLRWHQTNKSNDGKLRHPVDSVTWDQMNAIYPSFASEERNVRLGLSTDGFNPFNMKNNNYSCWPVLLVNYNLPPDLCMKKENIMLTLLIPGPQQPGNSIDVYLEPLIEDLNHLWNNGETKYDAFSKSTFNLKAMLLWTISDFPAYGNLAGCKVKGQMACPLCGKNTDSLWLKFCRKHVYMCHQKRLPPKHSFRLKKSWFDGKTEQGRKRRILSGQEISQNLKIFKNDFGNWKRPVRKRKKTECTSMESDKEELSTWPVTKVVFENNLDATGQLSPTQKSASKSHKTQTSTSCEKSPRTVPKSNAMETQTAAQSPLRRSPQKNGAIKENQKCKLMNISGRKRVVAEGRVHSTDPEQKVHYVRLDLNVVRVWIDIVKVDDAAVWRPSDEIEYMRDALGSSIAWPIDQLVKY</sequence>
<dbReference type="InterPro" id="IPR058352">
    <property type="entry name" value="DUF8039"/>
</dbReference>
<evidence type="ECO:0000313" key="3">
    <source>
        <dbReference type="Proteomes" id="UP000694864"/>
    </source>
</evidence>
<dbReference type="PANTHER" id="PTHR10775">
    <property type="entry name" value="OS08G0208400 PROTEIN"/>
    <property type="match status" value="1"/>
</dbReference>
<accession>A0ABM0XSF7</accession>
<feature type="compositionally biased region" description="Polar residues" evidence="1">
    <location>
        <begin position="535"/>
        <end position="547"/>
    </location>
</feature>